<dbReference type="PRINTS" id="PR00368">
    <property type="entry name" value="FADPNR"/>
</dbReference>
<dbReference type="EMBL" id="CP000527">
    <property type="protein sequence ID" value="ABM27311.1"/>
    <property type="molecule type" value="Genomic_DNA"/>
</dbReference>
<proteinExistence type="predicted"/>
<dbReference type="SUPFAM" id="SSF51905">
    <property type="entry name" value="FAD/NAD(P)-binding domain"/>
    <property type="match status" value="1"/>
</dbReference>
<dbReference type="RefSeq" id="WP_010940350.1">
    <property type="nucleotide sequence ID" value="NC_008751.1"/>
</dbReference>
<dbReference type="Proteomes" id="UP000009173">
    <property type="component" value="Chromosome"/>
</dbReference>
<dbReference type="Gene3D" id="3.90.700.10">
    <property type="entry name" value="Succinate dehydrogenase/fumarate reductase flavoprotein, catalytic domain"/>
    <property type="match status" value="1"/>
</dbReference>
<evidence type="ECO:0000256" key="1">
    <source>
        <dbReference type="ARBA" id="ARBA00001974"/>
    </source>
</evidence>
<evidence type="ECO:0000256" key="3">
    <source>
        <dbReference type="ARBA" id="ARBA00023002"/>
    </source>
</evidence>
<protein>
    <submittedName>
        <fullName evidence="5">Fumarate reductase/succinate dehydrogenase flavoprotein domain protein</fullName>
    </submittedName>
</protein>
<dbReference type="HOGENOM" id="CLU_043252_0_0_7"/>
<dbReference type="KEGG" id="dvl:Dvul_0288"/>
<sequence precursor="true">MSFETDIIVAGTGLAAYAAAIAAAERTPRLSVTLVGRPGPIPPSGSLRLLAPSEDAAREWCLAALTELSQPGAFEPALASLMVDESHVAADFLAASGVALPPRSRLRLGGDYIPLCRSILDAGPMAEVKARLRARALAAGVDIHEGLRLVTIGADDGPPGSAICTDMHDETVRLRARAVVLAERGCAPLFVPDAQQDVAAGLGLGLLRQTRAVLGNAAFIQMVWRTVDDEPFDLGLAAGSPSFEVAGPGGVFTRLPRPLVALASERATHKAHAWSRADNAIDVHLLDCMTPAGVVNIRHERQPLRIVPAVVSATGGARISVDGATNLTGLYACGGCATGMFGADVLEGSHATAALVFGIRAGIGATRHACSALMPPPPEHRPPMPPRRLPLRLREALLQHCLPGHRPGLQALIERLRALASLPSLTPLEHCRVLSALTVAEFRSALLH</sequence>
<name>A0A0H3A776_NITV4</name>
<evidence type="ECO:0000313" key="5">
    <source>
        <dbReference type="EMBL" id="ABM27311.1"/>
    </source>
</evidence>
<dbReference type="SMR" id="A0A0H3A776"/>
<evidence type="ECO:0000313" key="6">
    <source>
        <dbReference type="Proteomes" id="UP000009173"/>
    </source>
</evidence>
<dbReference type="InterPro" id="IPR036188">
    <property type="entry name" value="FAD/NAD-bd_sf"/>
</dbReference>
<accession>A0A0H3A776</accession>
<evidence type="ECO:0000256" key="2">
    <source>
        <dbReference type="ARBA" id="ARBA00022630"/>
    </source>
</evidence>
<dbReference type="Pfam" id="PF00890">
    <property type="entry name" value="FAD_binding_2"/>
    <property type="match status" value="1"/>
</dbReference>
<feature type="domain" description="FAD-dependent oxidoreductase 2 FAD-binding" evidence="4">
    <location>
        <begin position="6"/>
        <end position="188"/>
    </location>
</feature>
<dbReference type="Gene3D" id="3.50.50.60">
    <property type="entry name" value="FAD/NAD(P)-binding domain"/>
    <property type="match status" value="2"/>
</dbReference>
<dbReference type="AlphaFoldDB" id="A0A0H3A776"/>
<reference evidence="6" key="1">
    <citation type="journal article" date="2009" name="Environ. Microbiol.">
        <title>Contribution of mobile genetic elements to Desulfovibrio vulgaris genome plasticity.</title>
        <authorList>
            <person name="Walker C.B."/>
            <person name="Stolyar S."/>
            <person name="Chivian D."/>
            <person name="Pinel N."/>
            <person name="Gabster J.A."/>
            <person name="Dehal P.S."/>
            <person name="He Z."/>
            <person name="Yang Z.K."/>
            <person name="Yen H.C."/>
            <person name="Zhou J."/>
            <person name="Wall J.D."/>
            <person name="Hazen T.C."/>
            <person name="Arkin A.P."/>
            <person name="Stahl D.A."/>
        </authorList>
    </citation>
    <scope>NUCLEOTIDE SEQUENCE [LARGE SCALE GENOMIC DNA]</scope>
    <source>
        <strain evidence="6">DP4</strain>
    </source>
</reference>
<comment type="cofactor">
    <cofactor evidence="1">
        <name>FAD</name>
        <dbReference type="ChEBI" id="CHEBI:57692"/>
    </cofactor>
</comment>
<dbReference type="GO" id="GO:0016491">
    <property type="term" value="F:oxidoreductase activity"/>
    <property type="evidence" value="ECO:0007669"/>
    <property type="project" value="UniProtKB-KW"/>
</dbReference>
<dbReference type="InterPro" id="IPR027477">
    <property type="entry name" value="Succ_DH/fumarate_Rdtase_cat_sf"/>
</dbReference>
<gene>
    <name evidence="5" type="ordered locus">Dvul_0288</name>
</gene>
<keyword evidence="3" id="KW-0560">Oxidoreductase</keyword>
<evidence type="ECO:0000259" key="4">
    <source>
        <dbReference type="Pfam" id="PF00890"/>
    </source>
</evidence>
<keyword evidence="2" id="KW-0285">Flavoprotein</keyword>
<dbReference type="InterPro" id="IPR003953">
    <property type="entry name" value="FAD-dep_OxRdtase_2_FAD-bd"/>
</dbReference>
<organism evidence="5 6">
    <name type="scientific">Nitratidesulfovibrio vulgaris (strain DP4)</name>
    <name type="common">Desulfovibrio vulgaris</name>
    <dbReference type="NCBI Taxonomy" id="391774"/>
    <lineage>
        <taxon>Bacteria</taxon>
        <taxon>Pseudomonadati</taxon>
        <taxon>Thermodesulfobacteriota</taxon>
        <taxon>Desulfovibrionia</taxon>
        <taxon>Desulfovibrionales</taxon>
        <taxon>Desulfovibrionaceae</taxon>
        <taxon>Nitratidesulfovibrio</taxon>
    </lineage>
</organism>